<keyword evidence="1" id="KW-1133">Transmembrane helix</keyword>
<evidence type="ECO:0000313" key="3">
    <source>
        <dbReference type="Proteomes" id="UP000316612"/>
    </source>
</evidence>
<keyword evidence="3" id="KW-1185">Reference proteome</keyword>
<evidence type="ECO:0000313" key="2">
    <source>
        <dbReference type="EMBL" id="GED07949.1"/>
    </source>
</evidence>
<feature type="transmembrane region" description="Helical" evidence="1">
    <location>
        <begin position="7"/>
        <end position="29"/>
    </location>
</feature>
<keyword evidence="1" id="KW-0472">Membrane</keyword>
<comment type="caution">
    <text evidence="2">The sequence shown here is derived from an EMBL/GenBank/DDBJ whole genome shotgun (WGS) entry which is preliminary data.</text>
</comment>
<keyword evidence="1" id="KW-0812">Transmembrane</keyword>
<protein>
    <submittedName>
        <fullName evidence="2">Uncharacterized protein</fullName>
    </submittedName>
</protein>
<gene>
    <name evidence="2" type="ORF">AUR04nite_34810</name>
</gene>
<reference evidence="2 3" key="1">
    <citation type="submission" date="2019-06" db="EMBL/GenBank/DDBJ databases">
        <title>Whole genome shotgun sequence of Glutamicibacter uratoxydans NBRC 15515.</title>
        <authorList>
            <person name="Hosoyama A."/>
            <person name="Uohara A."/>
            <person name="Ohji S."/>
            <person name="Ichikawa N."/>
        </authorList>
    </citation>
    <scope>NUCLEOTIDE SEQUENCE [LARGE SCALE GENOMIC DNA]</scope>
    <source>
        <strain evidence="2 3">NBRC 15515</strain>
    </source>
</reference>
<dbReference type="Proteomes" id="UP000316612">
    <property type="component" value="Unassembled WGS sequence"/>
</dbReference>
<dbReference type="AlphaFoldDB" id="A0A4Y4DRI4"/>
<accession>A0A4Y4DRI4</accession>
<name>A0A4Y4DRI4_GLUUR</name>
<proteinExistence type="predicted"/>
<feature type="transmembrane region" description="Helical" evidence="1">
    <location>
        <begin position="35"/>
        <end position="56"/>
    </location>
</feature>
<dbReference type="EMBL" id="BJNY01000035">
    <property type="protein sequence ID" value="GED07949.1"/>
    <property type="molecule type" value="Genomic_DNA"/>
</dbReference>
<organism evidence="2 3">
    <name type="scientific">Glutamicibacter uratoxydans</name>
    <name type="common">Arthrobacter uratoxydans</name>
    <dbReference type="NCBI Taxonomy" id="43667"/>
    <lineage>
        <taxon>Bacteria</taxon>
        <taxon>Bacillati</taxon>
        <taxon>Actinomycetota</taxon>
        <taxon>Actinomycetes</taxon>
        <taxon>Micrococcales</taxon>
        <taxon>Micrococcaceae</taxon>
        <taxon>Glutamicibacter</taxon>
    </lineage>
</organism>
<evidence type="ECO:0000256" key="1">
    <source>
        <dbReference type="SAM" id="Phobius"/>
    </source>
</evidence>
<sequence>MAESGSSLLGVLITGIVITVSGASLIYTALGTGSFGMTLVGFVSLAVGIPAIVMGIKDH</sequence>